<dbReference type="Pfam" id="PF00252">
    <property type="entry name" value="Ribosomal_L16"/>
    <property type="match status" value="1"/>
</dbReference>
<name>A0A5B9IKT2_9STRA</name>
<evidence type="ECO:0000313" key="5">
    <source>
        <dbReference type="EMBL" id="QEF30262.1"/>
    </source>
</evidence>
<dbReference type="GO" id="GO:0019843">
    <property type="term" value="F:rRNA binding"/>
    <property type="evidence" value="ECO:0007669"/>
    <property type="project" value="InterPro"/>
</dbReference>
<dbReference type="PANTHER" id="PTHR12220:SF13">
    <property type="entry name" value="LARGE RIBOSOMAL SUBUNIT PROTEIN UL16M"/>
    <property type="match status" value="1"/>
</dbReference>
<protein>
    <submittedName>
        <fullName evidence="5">Ribosomal protein L16</fullName>
    </submittedName>
</protein>
<accession>A0A5B9IKT2</accession>
<geneLocation type="mitochondrion" evidence="5"/>
<dbReference type="CDD" id="cd01433">
    <property type="entry name" value="Ribosomal_L16_L10e"/>
    <property type="match status" value="1"/>
</dbReference>
<dbReference type="Gene3D" id="3.90.1170.10">
    <property type="entry name" value="Ribosomal protein L10e/L16"/>
    <property type="match status" value="1"/>
</dbReference>
<dbReference type="PANTHER" id="PTHR12220">
    <property type="entry name" value="50S/60S RIBOSOMAL PROTEIN L16"/>
    <property type="match status" value="1"/>
</dbReference>
<reference evidence="5" key="1">
    <citation type="journal article" date="2019" name="Microorganisms">
        <title>Morphology, Ultrastructure, and Mitochondrial Genome of the Marine Non-Photosynthetic Bicosoecid Cafileria marina Gen. et sp. nov.</title>
        <authorList>
            <person name="Jirsova D."/>
            <person name="Fussy Z."/>
            <person name="Richtova J."/>
            <person name="Gruber A."/>
            <person name="Obornik M."/>
        </authorList>
    </citation>
    <scope>NUCLEOTIDE SEQUENCE</scope>
    <source>
        <strain evidence="5">Kf007</strain>
    </source>
</reference>
<comment type="similarity">
    <text evidence="1 4">Belongs to the universal ribosomal protein uL16 family.</text>
</comment>
<evidence type="ECO:0000256" key="3">
    <source>
        <dbReference type="ARBA" id="ARBA00023274"/>
    </source>
</evidence>
<keyword evidence="3 4" id="KW-0687">Ribonucleoprotein</keyword>
<dbReference type="NCBIfam" id="TIGR01164">
    <property type="entry name" value="rplP_bact"/>
    <property type="match status" value="1"/>
</dbReference>
<evidence type="ECO:0000256" key="4">
    <source>
        <dbReference type="RuleBase" id="RU004413"/>
    </source>
</evidence>
<gene>
    <name evidence="5" type="primary">rpl16</name>
</gene>
<evidence type="ECO:0000256" key="2">
    <source>
        <dbReference type="ARBA" id="ARBA00022980"/>
    </source>
</evidence>
<dbReference type="InterPro" id="IPR036920">
    <property type="entry name" value="Ribosomal_uL16_sf"/>
</dbReference>
<dbReference type="GO" id="GO:0032543">
    <property type="term" value="P:mitochondrial translation"/>
    <property type="evidence" value="ECO:0007669"/>
    <property type="project" value="TreeGrafter"/>
</dbReference>
<dbReference type="RefSeq" id="YP_009688838.1">
    <property type="nucleotide sequence ID" value="NC_044635.1"/>
</dbReference>
<proteinExistence type="inferred from homology"/>
<dbReference type="GO" id="GO:0005762">
    <property type="term" value="C:mitochondrial large ribosomal subunit"/>
    <property type="evidence" value="ECO:0007669"/>
    <property type="project" value="TreeGrafter"/>
</dbReference>
<dbReference type="InterPro" id="IPR020798">
    <property type="entry name" value="Ribosomal_uL16_CS"/>
</dbReference>
<dbReference type="EMBL" id="MK702077">
    <property type="protein sequence ID" value="QEF30262.1"/>
    <property type="molecule type" value="Genomic_DNA"/>
</dbReference>
<dbReference type="InterPro" id="IPR000114">
    <property type="entry name" value="Ribosomal_uL16_bact-type"/>
</dbReference>
<keyword evidence="5" id="KW-0496">Mitochondrion</keyword>
<dbReference type="GO" id="GO:0003735">
    <property type="term" value="F:structural constituent of ribosome"/>
    <property type="evidence" value="ECO:0007669"/>
    <property type="project" value="InterPro"/>
</dbReference>
<dbReference type="PRINTS" id="PR00060">
    <property type="entry name" value="RIBOSOMALL16"/>
</dbReference>
<dbReference type="InterPro" id="IPR047873">
    <property type="entry name" value="Ribosomal_uL16"/>
</dbReference>
<evidence type="ECO:0000256" key="1">
    <source>
        <dbReference type="ARBA" id="ARBA00008931"/>
    </source>
</evidence>
<dbReference type="AlphaFoldDB" id="A0A5B9IKT2"/>
<keyword evidence="2 4" id="KW-0689">Ribosomal protein</keyword>
<dbReference type="InterPro" id="IPR016180">
    <property type="entry name" value="Ribosomal_uL16_dom"/>
</dbReference>
<organism evidence="5">
    <name type="scientific">Cafileria marina</name>
    <dbReference type="NCBI Taxonomy" id="2557541"/>
    <lineage>
        <taxon>Eukaryota</taxon>
        <taxon>Sar</taxon>
        <taxon>Stramenopiles</taxon>
        <taxon>Bigyra</taxon>
        <taxon>Opalozoa</taxon>
        <taxon>Bicosoecida</taxon>
        <taxon>Cafileria</taxon>
    </lineage>
</organism>
<dbReference type="PROSITE" id="PS00701">
    <property type="entry name" value="RIBOSOMAL_L16_2"/>
    <property type="match status" value="1"/>
</dbReference>
<sequence length="141" mass="16367">MNLFPKQTKFNKYQKSRIKSCLENKSIKPRFGFFAIQALEQCKLTSKQLTSIQKILQNKIKKEAKVWLRCYPDIPVTKKPTEVRMGKGKGSVHQWIAKIPKGKIIFEITGKNHNFIKKVLNNCLNKLPVKTIIITKLDKIK</sequence>
<dbReference type="GeneID" id="41791381"/>
<dbReference type="SUPFAM" id="SSF54686">
    <property type="entry name" value="Ribosomal protein L16p/L10e"/>
    <property type="match status" value="1"/>
</dbReference>